<dbReference type="InterPro" id="IPR016032">
    <property type="entry name" value="Sig_transdc_resp-reg_C-effctor"/>
</dbReference>
<keyword evidence="1" id="KW-0175">Coiled coil</keyword>
<keyword evidence="2" id="KW-0812">Transmembrane</keyword>
<evidence type="ECO:0000256" key="1">
    <source>
        <dbReference type="SAM" id="Coils"/>
    </source>
</evidence>
<dbReference type="Gene3D" id="2.60.120.260">
    <property type="entry name" value="Galactose-binding domain-like"/>
    <property type="match status" value="1"/>
</dbReference>
<evidence type="ECO:0000256" key="2">
    <source>
        <dbReference type="SAM" id="Phobius"/>
    </source>
</evidence>
<dbReference type="SUPFAM" id="SSF46894">
    <property type="entry name" value="C-terminal effector domain of the bipartite response regulators"/>
    <property type="match status" value="1"/>
</dbReference>
<dbReference type="GO" id="GO:0006355">
    <property type="term" value="P:regulation of DNA-templated transcription"/>
    <property type="evidence" value="ECO:0007669"/>
    <property type="project" value="InterPro"/>
</dbReference>
<proteinExistence type="predicted"/>
<dbReference type="InterPro" id="IPR036388">
    <property type="entry name" value="WH-like_DNA-bd_sf"/>
</dbReference>
<accession>A0A2U2JA95</accession>
<evidence type="ECO:0008006" key="5">
    <source>
        <dbReference type="Google" id="ProtNLM"/>
    </source>
</evidence>
<dbReference type="Gene3D" id="1.10.10.10">
    <property type="entry name" value="Winged helix-like DNA-binding domain superfamily/Winged helix DNA-binding domain"/>
    <property type="match status" value="1"/>
</dbReference>
<dbReference type="EMBL" id="QFFG01000003">
    <property type="protein sequence ID" value="PWG05268.1"/>
    <property type="molecule type" value="Genomic_DNA"/>
</dbReference>
<keyword evidence="2" id="KW-1133">Transmembrane helix</keyword>
<reference evidence="3 4" key="1">
    <citation type="submission" date="2018-05" db="EMBL/GenBank/DDBJ databases">
        <title>Polaribacter aquimarinus sp. nov., isolated from sediment in a sediment of sea.</title>
        <authorList>
            <person name="Lu D."/>
        </authorList>
    </citation>
    <scope>NUCLEOTIDE SEQUENCE [LARGE SCALE GENOMIC DNA]</scope>
    <source>
        <strain evidence="3 4">ZY113</strain>
    </source>
</reference>
<keyword evidence="2" id="KW-0472">Membrane</keyword>
<dbReference type="AlphaFoldDB" id="A0A2U2JA95"/>
<feature type="coiled-coil region" evidence="1">
    <location>
        <begin position="196"/>
        <end position="223"/>
    </location>
</feature>
<evidence type="ECO:0000313" key="4">
    <source>
        <dbReference type="Proteomes" id="UP000245670"/>
    </source>
</evidence>
<name>A0A2U2JA95_9FLAO</name>
<comment type="caution">
    <text evidence="3">The sequence shown here is derived from an EMBL/GenBank/DDBJ whole genome shotgun (WGS) entry which is preliminary data.</text>
</comment>
<dbReference type="GO" id="GO:0003677">
    <property type="term" value="F:DNA binding"/>
    <property type="evidence" value="ECO:0007669"/>
    <property type="project" value="InterPro"/>
</dbReference>
<feature type="transmembrane region" description="Helical" evidence="2">
    <location>
        <begin position="238"/>
        <end position="259"/>
    </location>
</feature>
<protein>
    <recommendedName>
        <fullName evidence="5">HTH luxR-type domain-containing protein</fullName>
    </recommendedName>
</protein>
<organism evidence="3 4">
    <name type="scientific">Polaribacter aquimarinus</name>
    <dbReference type="NCBI Taxonomy" id="2100726"/>
    <lineage>
        <taxon>Bacteria</taxon>
        <taxon>Pseudomonadati</taxon>
        <taxon>Bacteroidota</taxon>
        <taxon>Flavobacteriia</taxon>
        <taxon>Flavobacteriales</taxon>
        <taxon>Flavobacteriaceae</taxon>
    </lineage>
</organism>
<keyword evidence="4" id="KW-1185">Reference proteome</keyword>
<gene>
    <name evidence="3" type="ORF">DIS07_08505</name>
</gene>
<dbReference type="Proteomes" id="UP000245670">
    <property type="component" value="Unassembled WGS sequence"/>
</dbReference>
<sequence length="418" mass="49208">MKIKLIIFLTICFVFQNTINSQTKIIKNKDIWYYYDKGYLEDDWYKTTEFSKWKTGKSPIGYGDKKNITNISYGNNQKKKHITKYFKKKIILKNKFLAYEFKIQRDDGAVVYVNGKELFKDNMPNSSISNTTLAISTVKDKEEHLFKQFFFDKSIFKEGENIISVSIHQAYEYSSDCIFSLELIGHTNPEVLSFVLENKNKTNLELEEKIKNLNKKFEIEKIKLHNENLTSTNYNLKVSLFLIGSLFTLSTIIGFFLIINARKKEKELSKNIDSITKKSLEKDKEIITLTTNLLHNKQYYKEIKADIKGITTPDKGNVKAIINQINYVLERDEDWNILKKHFNTVYEGFYDKIIALHPTISETELRHCMFIKLHLQTKEIAKILLIDPRSVQTARYRIKKKMNLKENEDLRDYLLKLS</sequence>
<dbReference type="RefSeq" id="WP_109404812.1">
    <property type="nucleotide sequence ID" value="NZ_QFFG01000003.1"/>
</dbReference>
<evidence type="ECO:0000313" key="3">
    <source>
        <dbReference type="EMBL" id="PWG05268.1"/>
    </source>
</evidence>
<dbReference type="OrthoDB" id="1090267at2"/>